<reference evidence="4 5" key="1">
    <citation type="submission" date="2023-12" db="EMBL/GenBank/DDBJ databases">
        <title>Baltic Sea Cyanobacteria.</title>
        <authorList>
            <person name="Delbaje E."/>
            <person name="Fewer D.P."/>
            <person name="Shishido T.K."/>
        </authorList>
    </citation>
    <scope>NUCLEOTIDE SEQUENCE [LARGE SCALE GENOMIC DNA]</scope>
    <source>
        <strain evidence="4 5">CCNP 1315</strain>
    </source>
</reference>
<evidence type="ECO:0000313" key="4">
    <source>
        <dbReference type="EMBL" id="MEA5519006.1"/>
    </source>
</evidence>
<feature type="domain" description="CRISPR type III-associated protein" evidence="3">
    <location>
        <begin position="56"/>
        <end position="139"/>
    </location>
</feature>
<gene>
    <name evidence="4" type="ORF">VB854_08595</name>
</gene>
<dbReference type="NCBIfam" id="TIGR03986">
    <property type="entry name" value="TIGR03986 family CRISPR-associated RAMP protein"/>
    <property type="match status" value="1"/>
</dbReference>
<evidence type="ECO:0000256" key="1">
    <source>
        <dbReference type="ARBA" id="ARBA00023118"/>
    </source>
</evidence>
<dbReference type="Pfam" id="PF03787">
    <property type="entry name" value="RAMPs"/>
    <property type="match status" value="1"/>
</dbReference>
<dbReference type="RefSeq" id="WP_323272399.1">
    <property type="nucleotide sequence ID" value="NZ_JAYGHT010000019.1"/>
</dbReference>
<dbReference type="EMBL" id="JAYGHT010000019">
    <property type="protein sequence ID" value="MEA5519006.1"/>
    <property type="molecule type" value="Genomic_DNA"/>
</dbReference>
<accession>A0ABU5TWG7</accession>
<evidence type="ECO:0000313" key="5">
    <source>
        <dbReference type="Proteomes" id="UP001301728"/>
    </source>
</evidence>
<sequence>MNRRHIENITDPKRRAIAPYNFVELPEQVVTVDPDSLPSGDRYHLNRHTGRIECILTTESPLYTRCGWSPEDFAEYGETPFKDLSDEIQKLRANFFINPATNQPVIPGSSIRGMLRTLVEIVSFSKIDRVSGHQRLFFRAVGSNSNKESWGQKYKQYVKPEIVKAGYLIKNGETWLIQPAVEDKGVTFAWVEESDITNFPDFQYLNDRDYKPQYFNANYDSQFLAQRQIKRKGKIVAEPWFASNIEFTDSDSSSKLVTSGNMKQTDDGNSPRCNHCIVFPQDHKATPLPIDDTAIEHYRNALTEFQKALPFDKDWGVLKEGHPVFYYHDGHSKTVGFFGQSPNFRIPYSPEGNGHATTVLDFIPENLRKLASIDLADAIFGWVKQESESEKLPQDFIKQRAGRVCVTDGLYESNQNGIWYSETPVTPQILSEPKPSYFPHYLVQPKADKSELKHYASKPLEETVIRGHKLYWHKGSNPSFKHPTPDDPKIQSQITKITPINKGVTFKFEINFENLSDVELGALLWILSLSSNKSEPVETGKAGKKYCFSLGMGKPLGMGAVKIDYELHLSDRSSRYSNLFDGNQWKTGEENQAETAKHEKECVKAFEVFMFDPEKGITNKDRERPDKTKATSLKETRRIEMLLAMLRCDKTPSVDQTRYMEIECNPSHKKCISKPKKDGKVNEYADRPVLPNPLYIIGLPDNRRLNNSPSSPSKSAGSGGASGSSGSTSKPILKGQNKGKPIKKSQQPQKQTKPKDNSGGSNSDVLARPQKPNS</sequence>
<name>A0ABU5TWG7_9CYAN</name>
<evidence type="ECO:0000256" key="2">
    <source>
        <dbReference type="SAM" id="MobiDB-lite"/>
    </source>
</evidence>
<dbReference type="InterPro" id="IPR005537">
    <property type="entry name" value="RAMP_III_fam"/>
</dbReference>
<protein>
    <submittedName>
        <fullName evidence="4">TIGR03986 family CRISPR-associated RAMP protein</fullName>
    </submittedName>
</protein>
<organism evidence="4 5">
    <name type="scientific">Limnoraphis robusta CCNP1315</name>
    <dbReference type="NCBI Taxonomy" id="3110306"/>
    <lineage>
        <taxon>Bacteria</taxon>
        <taxon>Bacillati</taxon>
        <taxon>Cyanobacteriota</taxon>
        <taxon>Cyanophyceae</taxon>
        <taxon>Oscillatoriophycideae</taxon>
        <taxon>Oscillatoriales</taxon>
        <taxon>Sirenicapillariaceae</taxon>
        <taxon>Limnoraphis</taxon>
    </lineage>
</organism>
<dbReference type="Proteomes" id="UP001301728">
    <property type="component" value="Unassembled WGS sequence"/>
</dbReference>
<evidence type="ECO:0000259" key="3">
    <source>
        <dbReference type="Pfam" id="PF03787"/>
    </source>
</evidence>
<keyword evidence="1" id="KW-0051">Antiviral defense</keyword>
<comment type="caution">
    <text evidence="4">The sequence shown here is derived from an EMBL/GenBank/DDBJ whole genome shotgun (WGS) entry which is preliminary data.</text>
</comment>
<feature type="region of interest" description="Disordered" evidence="2">
    <location>
        <begin position="700"/>
        <end position="774"/>
    </location>
</feature>
<keyword evidence="5" id="KW-1185">Reference proteome</keyword>
<dbReference type="InterPro" id="IPR023825">
    <property type="entry name" value="CRISPR-assoc_RAMP_BGP1436"/>
</dbReference>
<proteinExistence type="predicted"/>